<name>A0A645GV12_9ZZZZ</name>
<dbReference type="Gene3D" id="3.40.50.2300">
    <property type="match status" value="1"/>
</dbReference>
<accession>A0A645GV12</accession>
<comment type="caution">
    <text evidence="2">The sequence shown here is derived from an EMBL/GenBank/DDBJ whole genome shotgun (WGS) entry which is preliminary data.</text>
</comment>
<evidence type="ECO:0008006" key="3">
    <source>
        <dbReference type="Google" id="ProtNLM"/>
    </source>
</evidence>
<organism evidence="2">
    <name type="scientific">bioreactor metagenome</name>
    <dbReference type="NCBI Taxonomy" id="1076179"/>
    <lineage>
        <taxon>unclassified sequences</taxon>
        <taxon>metagenomes</taxon>
        <taxon>ecological metagenomes</taxon>
    </lineage>
</organism>
<feature type="region of interest" description="Disordered" evidence="1">
    <location>
        <begin position="157"/>
        <end position="177"/>
    </location>
</feature>
<dbReference type="SUPFAM" id="SSF53822">
    <property type="entry name" value="Periplasmic binding protein-like I"/>
    <property type="match status" value="1"/>
</dbReference>
<evidence type="ECO:0000256" key="1">
    <source>
        <dbReference type="SAM" id="MobiDB-lite"/>
    </source>
</evidence>
<dbReference type="InterPro" id="IPR028082">
    <property type="entry name" value="Peripla_BP_I"/>
</dbReference>
<sequence>MQVVIFTGGAAEDSRAAATLRIFENRGVFNDTLAIVPVSGTSAEEQQAAITATLLQQTGAELILASTPTLATAAAEAVAKVLPGVPVSTFGDDDTLGSYLNSGAALATVYYQNSKAAGLVATFAQNAALGRDPTVGTGARLDENHCTLVDFTTKTAPTSQATPLPEQADNAIATGDE</sequence>
<dbReference type="EMBL" id="VSSQ01081906">
    <property type="protein sequence ID" value="MPN30691.1"/>
    <property type="molecule type" value="Genomic_DNA"/>
</dbReference>
<dbReference type="AlphaFoldDB" id="A0A645GV12"/>
<gene>
    <name evidence="2" type="ORF">SDC9_178162</name>
</gene>
<proteinExistence type="predicted"/>
<evidence type="ECO:0000313" key="2">
    <source>
        <dbReference type="EMBL" id="MPN30691.1"/>
    </source>
</evidence>
<reference evidence="2" key="1">
    <citation type="submission" date="2019-08" db="EMBL/GenBank/DDBJ databases">
        <authorList>
            <person name="Kucharzyk K."/>
            <person name="Murdoch R.W."/>
            <person name="Higgins S."/>
            <person name="Loffler F."/>
        </authorList>
    </citation>
    <scope>NUCLEOTIDE SEQUENCE</scope>
</reference>
<protein>
    <recommendedName>
        <fullName evidence="3">Periplasmic binding protein domain-containing protein</fullName>
    </recommendedName>
</protein>